<dbReference type="PROSITE" id="PS00211">
    <property type="entry name" value="ABC_TRANSPORTER_1"/>
    <property type="match status" value="1"/>
</dbReference>
<dbReference type="InterPro" id="IPR017871">
    <property type="entry name" value="ABC_transporter-like_CS"/>
</dbReference>
<comment type="caution">
    <text evidence="10">The sequence shown here is derived from an EMBL/GenBank/DDBJ whole genome shotgun (WGS) entry which is preliminary data.</text>
</comment>
<evidence type="ECO:0000259" key="9">
    <source>
        <dbReference type="PROSITE" id="PS50893"/>
    </source>
</evidence>
<dbReference type="CDD" id="cd03216">
    <property type="entry name" value="ABC_Carb_Monos_I"/>
    <property type="match status" value="1"/>
</dbReference>
<evidence type="ECO:0000256" key="6">
    <source>
        <dbReference type="ARBA" id="ARBA00022840"/>
    </source>
</evidence>
<evidence type="ECO:0000256" key="1">
    <source>
        <dbReference type="ARBA" id="ARBA00022448"/>
    </source>
</evidence>
<dbReference type="PANTHER" id="PTHR43790">
    <property type="entry name" value="CARBOHYDRATE TRANSPORT ATP-BINDING PROTEIN MG119-RELATED"/>
    <property type="match status" value="1"/>
</dbReference>
<keyword evidence="5" id="KW-0547">Nucleotide-binding</keyword>
<dbReference type="Proteomes" id="UP001454086">
    <property type="component" value="Unassembled WGS sequence"/>
</dbReference>
<dbReference type="EMBL" id="JBBMFM010000009">
    <property type="protein sequence ID" value="MEQ2424150.1"/>
    <property type="molecule type" value="Genomic_DNA"/>
</dbReference>
<accession>A0ABV1D180</accession>
<keyword evidence="11" id="KW-1185">Reference proteome</keyword>
<dbReference type="PROSITE" id="PS50893">
    <property type="entry name" value="ABC_TRANSPORTER_2"/>
    <property type="match status" value="2"/>
</dbReference>
<keyword evidence="2" id="KW-1003">Cell membrane</keyword>
<evidence type="ECO:0000256" key="4">
    <source>
        <dbReference type="ARBA" id="ARBA00022737"/>
    </source>
</evidence>
<proteinExistence type="predicted"/>
<evidence type="ECO:0000256" key="8">
    <source>
        <dbReference type="ARBA" id="ARBA00023136"/>
    </source>
</evidence>
<feature type="domain" description="ABC transporter" evidence="9">
    <location>
        <begin position="6"/>
        <end position="241"/>
    </location>
</feature>
<dbReference type="GO" id="GO:0005524">
    <property type="term" value="F:ATP binding"/>
    <property type="evidence" value="ECO:0007669"/>
    <property type="project" value="UniProtKB-KW"/>
</dbReference>
<organism evidence="10 11">
    <name type="scientific">Enterocloster hominis</name>
    <name type="common">ex Hitch et al. 2024</name>
    <dbReference type="NCBI Taxonomy" id="1917870"/>
    <lineage>
        <taxon>Bacteria</taxon>
        <taxon>Bacillati</taxon>
        <taxon>Bacillota</taxon>
        <taxon>Clostridia</taxon>
        <taxon>Lachnospirales</taxon>
        <taxon>Lachnospiraceae</taxon>
        <taxon>Enterocloster</taxon>
    </lineage>
</organism>
<evidence type="ECO:0000256" key="7">
    <source>
        <dbReference type="ARBA" id="ARBA00022967"/>
    </source>
</evidence>
<feature type="domain" description="ABC transporter" evidence="9">
    <location>
        <begin position="248"/>
        <end position="488"/>
    </location>
</feature>
<dbReference type="InterPro" id="IPR003593">
    <property type="entry name" value="AAA+_ATPase"/>
</dbReference>
<evidence type="ECO:0000256" key="3">
    <source>
        <dbReference type="ARBA" id="ARBA00022597"/>
    </source>
</evidence>
<evidence type="ECO:0000313" key="10">
    <source>
        <dbReference type="EMBL" id="MEQ2424150.1"/>
    </source>
</evidence>
<dbReference type="Gene3D" id="3.40.50.300">
    <property type="entry name" value="P-loop containing nucleotide triphosphate hydrolases"/>
    <property type="match status" value="2"/>
</dbReference>
<dbReference type="SUPFAM" id="SSF52540">
    <property type="entry name" value="P-loop containing nucleoside triphosphate hydrolases"/>
    <property type="match status" value="2"/>
</dbReference>
<keyword evidence="6 10" id="KW-0067">ATP-binding</keyword>
<keyword evidence="7" id="KW-1278">Translocase</keyword>
<keyword evidence="1" id="KW-0813">Transport</keyword>
<dbReference type="RefSeq" id="WP_040382097.1">
    <property type="nucleotide sequence ID" value="NZ_JBBMFM010000009.1"/>
</dbReference>
<dbReference type="CDD" id="cd03215">
    <property type="entry name" value="ABC_Carb_Monos_II"/>
    <property type="match status" value="1"/>
</dbReference>
<dbReference type="InterPro" id="IPR003439">
    <property type="entry name" value="ABC_transporter-like_ATP-bd"/>
</dbReference>
<dbReference type="PANTHER" id="PTHR43790:SF3">
    <property type="entry name" value="D-ALLOSE IMPORT ATP-BINDING PROTEIN ALSA-RELATED"/>
    <property type="match status" value="1"/>
</dbReference>
<keyword evidence="3" id="KW-0762">Sugar transport</keyword>
<sequence>MSEFILEMKHIHKSYGGIKALKDVSLELKAGEVLCLCGENGAGKSTLMKILAGVETPTEGEIFIDGKPVKINRPIDAFHMGISMVHQELVQIEEMTVAENIFVGRYKTKAGFVDNKGLREDTLALMEQLGIFFEPDTLVRQYTVASRQLIEIAKALSYHCSIIIFDEPTAALTIEETEKLYKIIRQLKAGGLAVILISHRMEDIYAVGDRVEVLKDGENSGTLQVAGSNVDDIVRLMIGRQMTQQFPKKTNRIGEKILEVKGLTNSKITNVSFTLNRGEILGIGGLVGAGRTELLRAVFGVDGYQGEIYLKGQKITNHSPMEGLKKGFALVPEDRKDQGLILNQSILQNIVLSILKKMSVWGIMNPKKEDSVCKEYIQKLNIRASGGNMIVRMLSGGNQQKVVLGKCLASKPEILLLDEPTRGVDVGAKAEIYKIINELASEGISIIVVSSEMTELLGISDRIIVMHEGHLSGELSMDEASEEAIMKMAISH</sequence>
<dbReference type="Pfam" id="PF00005">
    <property type="entry name" value="ABC_tran"/>
    <property type="match status" value="2"/>
</dbReference>
<dbReference type="InterPro" id="IPR050107">
    <property type="entry name" value="ABC_carbohydrate_import_ATPase"/>
</dbReference>
<evidence type="ECO:0000256" key="5">
    <source>
        <dbReference type="ARBA" id="ARBA00022741"/>
    </source>
</evidence>
<name>A0ABV1D180_9FIRM</name>
<dbReference type="InterPro" id="IPR027417">
    <property type="entry name" value="P-loop_NTPase"/>
</dbReference>
<protein>
    <submittedName>
        <fullName evidence="10">Sugar ABC transporter ATP-binding protein</fullName>
    </submittedName>
</protein>
<keyword evidence="4" id="KW-0677">Repeat</keyword>
<evidence type="ECO:0000256" key="2">
    <source>
        <dbReference type="ARBA" id="ARBA00022475"/>
    </source>
</evidence>
<gene>
    <name evidence="10" type="ORF">WMQ36_04125</name>
</gene>
<dbReference type="SMART" id="SM00382">
    <property type="entry name" value="AAA"/>
    <property type="match status" value="2"/>
</dbReference>
<reference evidence="10 11" key="1">
    <citation type="submission" date="2024-03" db="EMBL/GenBank/DDBJ databases">
        <title>Human intestinal bacterial collection.</title>
        <authorList>
            <person name="Pauvert C."/>
            <person name="Hitch T.C.A."/>
            <person name="Clavel T."/>
        </authorList>
    </citation>
    <scope>NUCLEOTIDE SEQUENCE [LARGE SCALE GENOMIC DNA]</scope>
    <source>
        <strain evidence="10 11">CLA-SR-H021</strain>
    </source>
</reference>
<evidence type="ECO:0000313" key="11">
    <source>
        <dbReference type="Proteomes" id="UP001454086"/>
    </source>
</evidence>
<keyword evidence="8" id="KW-0472">Membrane</keyword>